<dbReference type="GO" id="GO:0032259">
    <property type="term" value="P:methylation"/>
    <property type="evidence" value="ECO:0007669"/>
    <property type="project" value="UniProtKB-KW"/>
</dbReference>
<dbReference type="InterPro" id="IPR029063">
    <property type="entry name" value="SAM-dependent_MTases_sf"/>
</dbReference>
<name>A0ABN6ZAX0_9FIRM</name>
<reference evidence="4" key="1">
    <citation type="journal article" date="2024" name="Int. J. Syst. Evol. Microbiol.">
        <title>Turicibacter faecis sp. nov., isolated from faeces of heart failure mouse model.</title>
        <authorList>
            <person name="Imamura Y."/>
            <person name="Motooka D."/>
            <person name="Nakajima Y."/>
            <person name="Ito S."/>
            <person name="Kitakaze M."/>
            <person name="Iida T."/>
            <person name="Nakamura S."/>
        </authorList>
    </citation>
    <scope>NUCLEOTIDE SEQUENCE</scope>
    <source>
        <strain evidence="4">TC023</strain>
    </source>
</reference>
<gene>
    <name evidence="4" type="ORF">T23_10310</name>
</gene>
<dbReference type="SUPFAM" id="SSF53335">
    <property type="entry name" value="S-adenosyl-L-methionine-dependent methyltransferases"/>
    <property type="match status" value="1"/>
</dbReference>
<dbReference type="Proteomes" id="UP001432099">
    <property type="component" value="Chromosome"/>
</dbReference>
<dbReference type="GO" id="GO:0008168">
    <property type="term" value="F:methyltransferase activity"/>
    <property type="evidence" value="ECO:0007669"/>
    <property type="project" value="UniProtKB-KW"/>
</dbReference>
<evidence type="ECO:0000259" key="3">
    <source>
        <dbReference type="Pfam" id="PF13649"/>
    </source>
</evidence>
<dbReference type="PANTHER" id="PTHR43861">
    <property type="entry name" value="TRANS-ACONITATE 2-METHYLTRANSFERASE-RELATED"/>
    <property type="match status" value="1"/>
</dbReference>
<dbReference type="PANTHER" id="PTHR43861:SF1">
    <property type="entry name" value="TRANS-ACONITATE 2-METHYLTRANSFERASE"/>
    <property type="match status" value="1"/>
</dbReference>
<dbReference type="CDD" id="cd02440">
    <property type="entry name" value="AdoMet_MTases"/>
    <property type="match status" value="1"/>
</dbReference>
<dbReference type="Pfam" id="PF13649">
    <property type="entry name" value="Methyltransf_25"/>
    <property type="match status" value="1"/>
</dbReference>
<keyword evidence="5" id="KW-1185">Reference proteome</keyword>
<sequence>MNKTLDYYNQQASLYNEMTFSIEFDQKRAFFLKYLQPGAHILDLGCGSGRDSRAFLAQGYRVTAIDGSIELCKIASEQLGHPVRCQRFEELDDEAIYDGVWACASLLHLPTPVLKDTIYRVERALKPGGYFYASFKYGTYEGERDGRYFNDFTEEKWRDVLHDFPSLTLQELEVTIDVIPGREEIRWLNVIMKKASKLGGR</sequence>
<keyword evidence="2" id="KW-0808">Transferase</keyword>
<evidence type="ECO:0000256" key="1">
    <source>
        <dbReference type="ARBA" id="ARBA00022603"/>
    </source>
</evidence>
<dbReference type="RefSeq" id="WP_161831308.1">
    <property type="nucleotide sequence ID" value="NZ_AP028127.1"/>
</dbReference>
<dbReference type="EMBL" id="AP028127">
    <property type="protein sequence ID" value="BEH90929.1"/>
    <property type="molecule type" value="Genomic_DNA"/>
</dbReference>
<dbReference type="InterPro" id="IPR041698">
    <property type="entry name" value="Methyltransf_25"/>
</dbReference>
<accession>A0ABN6ZAX0</accession>
<evidence type="ECO:0000313" key="4">
    <source>
        <dbReference type="EMBL" id="BEH90929.1"/>
    </source>
</evidence>
<dbReference type="Gene3D" id="3.40.50.150">
    <property type="entry name" value="Vaccinia Virus protein VP39"/>
    <property type="match status" value="1"/>
</dbReference>
<proteinExistence type="predicted"/>
<evidence type="ECO:0000256" key="2">
    <source>
        <dbReference type="ARBA" id="ARBA00022679"/>
    </source>
</evidence>
<feature type="domain" description="Methyltransferase" evidence="3">
    <location>
        <begin position="41"/>
        <end position="129"/>
    </location>
</feature>
<protein>
    <submittedName>
        <fullName evidence="4">SAM-dependent methyltransferase</fullName>
    </submittedName>
</protein>
<organism evidence="4 5">
    <name type="scientific">Turicibacter faecis</name>
    <dbReference type="NCBI Taxonomy" id="2963365"/>
    <lineage>
        <taxon>Bacteria</taxon>
        <taxon>Bacillati</taxon>
        <taxon>Bacillota</taxon>
        <taxon>Erysipelotrichia</taxon>
        <taxon>Erysipelotrichales</taxon>
        <taxon>Turicibacteraceae</taxon>
        <taxon>Turicibacter</taxon>
    </lineage>
</organism>
<keyword evidence="1 4" id="KW-0489">Methyltransferase</keyword>
<evidence type="ECO:0000313" key="5">
    <source>
        <dbReference type="Proteomes" id="UP001432099"/>
    </source>
</evidence>